<accession>A0ABN6SAX3</accession>
<proteinExistence type="predicted"/>
<reference evidence="1 2" key="1">
    <citation type="journal article" date="2023" name="Microbiol. Spectr.">
        <title>Symbiosis of Carpenter Bees with Uncharacterized Lactic Acid Bacteria Showing NAD Auxotrophy.</title>
        <authorList>
            <person name="Kawasaki S."/>
            <person name="Ozawa K."/>
            <person name="Mori T."/>
            <person name="Yamamoto A."/>
            <person name="Ito M."/>
            <person name="Ohkuma M."/>
            <person name="Sakamoto M."/>
            <person name="Matsutani M."/>
        </authorList>
    </citation>
    <scope>NUCLEOTIDE SEQUENCE [LARGE SCALE GENOMIC DNA]</scope>
    <source>
        <strain evidence="1 2">Kim37-2</strain>
    </source>
</reference>
<organism evidence="1 2">
    <name type="scientific">Bombiscardovia nodaiensis</name>
    <dbReference type="NCBI Taxonomy" id="2932181"/>
    <lineage>
        <taxon>Bacteria</taxon>
        <taxon>Bacillati</taxon>
        <taxon>Actinomycetota</taxon>
        <taxon>Actinomycetes</taxon>
        <taxon>Bifidobacteriales</taxon>
        <taxon>Bifidobacteriaceae</taxon>
        <taxon>Bombiscardovia</taxon>
    </lineage>
</organism>
<keyword evidence="2" id="KW-1185">Reference proteome</keyword>
<evidence type="ECO:0000313" key="2">
    <source>
        <dbReference type="Proteomes" id="UP001321766"/>
    </source>
</evidence>
<name>A0ABN6SAX3_9BIFI</name>
<dbReference type="EMBL" id="AP026798">
    <property type="protein sequence ID" value="BDR52232.1"/>
    <property type="molecule type" value="Genomic_DNA"/>
</dbReference>
<protein>
    <submittedName>
        <fullName evidence="1">Uncharacterized protein</fullName>
    </submittedName>
</protein>
<gene>
    <name evidence="1" type="ORF">KIM372_01390</name>
</gene>
<evidence type="ECO:0000313" key="1">
    <source>
        <dbReference type="EMBL" id="BDR52232.1"/>
    </source>
</evidence>
<sequence length="94" mass="10554">MVSRETGKRFETIIKRDTELLLCRQSLAFSRAYGPVGLVQVGFALTRSFSKTAGEPNTYNRFNLTARSSIRPESAKTLSARTGMGRAERRICYC</sequence>
<dbReference type="Proteomes" id="UP001321766">
    <property type="component" value="Chromosome"/>
</dbReference>